<name>A0A9W9Z2J6_9CNID</name>
<comment type="caution">
    <text evidence="3">The sequence shown here is derived from an EMBL/GenBank/DDBJ whole genome shotgun (WGS) entry which is preliminary data.</text>
</comment>
<feature type="domain" description="Aspartate/ornithine carbamoyltransferase carbamoyl-P binding" evidence="2">
    <location>
        <begin position="7"/>
        <end position="111"/>
    </location>
</feature>
<dbReference type="AlphaFoldDB" id="A0A9W9Z2J6"/>
<organism evidence="3 4">
    <name type="scientific">Desmophyllum pertusum</name>
    <dbReference type="NCBI Taxonomy" id="174260"/>
    <lineage>
        <taxon>Eukaryota</taxon>
        <taxon>Metazoa</taxon>
        <taxon>Cnidaria</taxon>
        <taxon>Anthozoa</taxon>
        <taxon>Hexacorallia</taxon>
        <taxon>Scleractinia</taxon>
        <taxon>Caryophylliina</taxon>
        <taxon>Caryophylliidae</taxon>
        <taxon>Desmophyllum</taxon>
    </lineage>
</organism>
<keyword evidence="4" id="KW-1185">Reference proteome</keyword>
<dbReference type="Gene3D" id="3.40.50.1370">
    <property type="entry name" value="Aspartate/ornithine carbamoyltransferase"/>
    <property type="match status" value="1"/>
</dbReference>
<protein>
    <recommendedName>
        <fullName evidence="2">Aspartate/ornithine carbamoyltransferase carbamoyl-P binding domain-containing protein</fullName>
    </recommendedName>
</protein>
<dbReference type="PROSITE" id="PS00097">
    <property type="entry name" value="CARBAMOYLTRANSFERASE"/>
    <property type="match status" value="1"/>
</dbReference>
<dbReference type="SUPFAM" id="SSF53671">
    <property type="entry name" value="Aspartate/ornithine carbamoyltransferase"/>
    <property type="match status" value="1"/>
</dbReference>
<dbReference type="OrthoDB" id="434at2759"/>
<accession>A0A9W9Z2J6</accession>
<keyword evidence="1" id="KW-0808">Transferase</keyword>
<proteinExistence type="predicted"/>
<dbReference type="PRINTS" id="PR00101">
    <property type="entry name" value="ATCASE"/>
</dbReference>
<evidence type="ECO:0000256" key="1">
    <source>
        <dbReference type="ARBA" id="ARBA00022679"/>
    </source>
</evidence>
<reference evidence="3" key="1">
    <citation type="submission" date="2023-01" db="EMBL/GenBank/DDBJ databases">
        <title>Genome assembly of the deep-sea coral Lophelia pertusa.</title>
        <authorList>
            <person name="Herrera S."/>
            <person name="Cordes E."/>
        </authorList>
    </citation>
    <scope>NUCLEOTIDE SEQUENCE</scope>
    <source>
        <strain evidence="3">USNM1676648</strain>
        <tissue evidence="3">Polyp</tissue>
    </source>
</reference>
<dbReference type="Pfam" id="PF02729">
    <property type="entry name" value="OTCace_N"/>
    <property type="match status" value="1"/>
</dbReference>
<gene>
    <name evidence="3" type="ORF">OS493_009279</name>
</gene>
<dbReference type="PRINTS" id="PR00100">
    <property type="entry name" value="AOTCASE"/>
</dbReference>
<sequence>MRLIVQRESGLDLLKGRVMASLFYEVSTRTSSSFAAAMQRLGGSVIFMKEHDSSAKKGESLADSVQVMSSYCDVVVIRHPQPGAVQQAAEHCRKPVINAGDGVGEHPTQALWTCLPSVRRLVL</sequence>
<evidence type="ECO:0000313" key="4">
    <source>
        <dbReference type="Proteomes" id="UP001163046"/>
    </source>
</evidence>
<dbReference type="InterPro" id="IPR006132">
    <property type="entry name" value="Asp/Orn_carbamoyltranf_P-bd"/>
</dbReference>
<dbReference type="Proteomes" id="UP001163046">
    <property type="component" value="Unassembled WGS sequence"/>
</dbReference>
<dbReference type="EMBL" id="MU826829">
    <property type="protein sequence ID" value="KAJ7373952.1"/>
    <property type="molecule type" value="Genomic_DNA"/>
</dbReference>
<dbReference type="FunFam" id="3.40.50.1370:FF:000005">
    <property type="entry name" value="CAD protein-like isoform X1"/>
    <property type="match status" value="1"/>
</dbReference>
<dbReference type="GO" id="GO:0016597">
    <property type="term" value="F:amino acid binding"/>
    <property type="evidence" value="ECO:0007669"/>
    <property type="project" value="InterPro"/>
</dbReference>
<dbReference type="InterPro" id="IPR036901">
    <property type="entry name" value="Asp/Orn_carbamoylTrfase_sf"/>
</dbReference>
<dbReference type="GO" id="GO:0016743">
    <property type="term" value="F:carboxyl- or carbamoyltransferase activity"/>
    <property type="evidence" value="ECO:0007669"/>
    <property type="project" value="InterPro"/>
</dbReference>
<dbReference type="PANTHER" id="PTHR45753:SF6">
    <property type="entry name" value="ASPARTATE CARBAMOYLTRANSFERASE"/>
    <property type="match status" value="1"/>
</dbReference>
<dbReference type="InterPro" id="IPR006130">
    <property type="entry name" value="Asp/Orn_carbamoylTrfase"/>
</dbReference>
<dbReference type="PANTHER" id="PTHR45753">
    <property type="entry name" value="ORNITHINE CARBAMOYLTRANSFERASE, MITOCHONDRIAL"/>
    <property type="match status" value="1"/>
</dbReference>
<evidence type="ECO:0000313" key="3">
    <source>
        <dbReference type="EMBL" id="KAJ7373952.1"/>
    </source>
</evidence>
<dbReference type="GO" id="GO:0006520">
    <property type="term" value="P:amino acid metabolic process"/>
    <property type="evidence" value="ECO:0007669"/>
    <property type="project" value="InterPro"/>
</dbReference>
<evidence type="ECO:0000259" key="2">
    <source>
        <dbReference type="Pfam" id="PF02729"/>
    </source>
</evidence>